<keyword evidence="1" id="KW-1133">Transmembrane helix</keyword>
<feature type="transmembrane region" description="Helical" evidence="1">
    <location>
        <begin position="856"/>
        <end position="874"/>
    </location>
</feature>
<dbReference type="Proteomes" id="UP000295668">
    <property type="component" value="Unassembled WGS sequence"/>
</dbReference>
<gene>
    <name evidence="2" type="ORF">EZJ43_16395</name>
</gene>
<keyword evidence="1" id="KW-0812">Transmembrane</keyword>
<feature type="transmembrane region" description="Helical" evidence="1">
    <location>
        <begin position="907"/>
        <end position="928"/>
    </location>
</feature>
<dbReference type="GO" id="GO:0005886">
    <property type="term" value="C:plasma membrane"/>
    <property type="evidence" value="ECO:0007669"/>
    <property type="project" value="TreeGrafter"/>
</dbReference>
<keyword evidence="3" id="KW-1185">Reference proteome</keyword>
<dbReference type="GO" id="GO:0042910">
    <property type="term" value="F:xenobiotic transmembrane transporter activity"/>
    <property type="evidence" value="ECO:0007669"/>
    <property type="project" value="TreeGrafter"/>
</dbReference>
<evidence type="ECO:0000313" key="2">
    <source>
        <dbReference type="EMBL" id="TDG34871.1"/>
    </source>
</evidence>
<comment type="caution">
    <text evidence="2">The sequence shown here is derived from an EMBL/GenBank/DDBJ whole genome shotgun (WGS) entry which is preliminary data.</text>
</comment>
<dbReference type="PANTHER" id="PTHR32063">
    <property type="match status" value="1"/>
</dbReference>
<feature type="transmembrane region" description="Helical" evidence="1">
    <location>
        <begin position="956"/>
        <end position="978"/>
    </location>
</feature>
<feature type="transmembrane region" description="Helical" evidence="1">
    <location>
        <begin position="527"/>
        <end position="547"/>
    </location>
</feature>
<dbReference type="Pfam" id="PF00873">
    <property type="entry name" value="ACR_tran"/>
    <property type="match status" value="1"/>
</dbReference>
<feature type="transmembrane region" description="Helical" evidence="1">
    <location>
        <begin position="431"/>
        <end position="451"/>
    </location>
</feature>
<dbReference type="Gene3D" id="3.30.70.1430">
    <property type="entry name" value="Multidrug efflux transporter AcrB pore domain"/>
    <property type="match status" value="2"/>
</dbReference>
<dbReference type="SUPFAM" id="SSF82693">
    <property type="entry name" value="Multidrug efflux transporter AcrB pore domain, PN1, PN2, PC1 and PC2 subdomains"/>
    <property type="match status" value="3"/>
</dbReference>
<feature type="transmembrane region" description="Helical" evidence="1">
    <location>
        <begin position="12"/>
        <end position="32"/>
    </location>
</feature>
<dbReference type="PRINTS" id="PR00702">
    <property type="entry name" value="ACRIFLAVINRP"/>
</dbReference>
<dbReference type="Gene3D" id="3.30.70.1440">
    <property type="entry name" value="Multidrug efflux transporter AcrB pore domain"/>
    <property type="match status" value="1"/>
</dbReference>
<name>A0A4R5MHC6_9SPHI</name>
<dbReference type="RefSeq" id="WP_133263804.1">
    <property type="nucleotide sequence ID" value="NZ_SJCY01000017.1"/>
</dbReference>
<dbReference type="SUPFAM" id="SSF82714">
    <property type="entry name" value="Multidrug efflux transporter AcrB TolC docking domain, DN and DC subdomains"/>
    <property type="match status" value="2"/>
</dbReference>
<evidence type="ECO:0000313" key="3">
    <source>
        <dbReference type="Proteomes" id="UP000295668"/>
    </source>
</evidence>
<feature type="transmembrane region" description="Helical" evidence="1">
    <location>
        <begin position="334"/>
        <end position="353"/>
    </location>
</feature>
<feature type="transmembrane region" description="Helical" evidence="1">
    <location>
        <begin position="984"/>
        <end position="1010"/>
    </location>
</feature>
<dbReference type="Gene3D" id="3.30.70.1320">
    <property type="entry name" value="Multidrug efflux transporter AcrB pore domain like"/>
    <property type="match status" value="1"/>
</dbReference>
<organism evidence="2 3">
    <name type="scientific">Pedobacter changchengzhani</name>
    <dbReference type="NCBI Taxonomy" id="2529274"/>
    <lineage>
        <taxon>Bacteria</taxon>
        <taxon>Pseudomonadati</taxon>
        <taxon>Bacteroidota</taxon>
        <taxon>Sphingobacteriia</taxon>
        <taxon>Sphingobacteriales</taxon>
        <taxon>Sphingobacteriaceae</taxon>
        <taxon>Pedobacter</taxon>
    </lineage>
</organism>
<dbReference type="OrthoDB" id="9758234at2"/>
<feature type="transmembrane region" description="Helical" evidence="1">
    <location>
        <begin position="881"/>
        <end position="901"/>
    </location>
</feature>
<keyword evidence="1" id="KW-0472">Membrane</keyword>
<evidence type="ECO:0000256" key="1">
    <source>
        <dbReference type="SAM" id="Phobius"/>
    </source>
</evidence>
<dbReference type="Gene3D" id="1.20.1640.10">
    <property type="entry name" value="Multidrug efflux transporter AcrB transmembrane domain"/>
    <property type="match status" value="2"/>
</dbReference>
<protein>
    <submittedName>
        <fullName evidence="2">Efflux RND transporter permease subunit</fullName>
    </submittedName>
</protein>
<dbReference type="InterPro" id="IPR027463">
    <property type="entry name" value="AcrB_DN_DC_subdom"/>
</dbReference>
<dbReference type="Gene3D" id="3.30.2090.10">
    <property type="entry name" value="Multidrug efflux transporter AcrB TolC docking domain, DN and DC subdomains"/>
    <property type="match status" value="2"/>
</dbReference>
<dbReference type="EMBL" id="SJCY01000017">
    <property type="protein sequence ID" value="TDG34871.1"/>
    <property type="molecule type" value="Genomic_DNA"/>
</dbReference>
<proteinExistence type="predicted"/>
<dbReference type="SUPFAM" id="SSF82866">
    <property type="entry name" value="Multidrug efflux transporter AcrB transmembrane domain"/>
    <property type="match status" value="2"/>
</dbReference>
<reference evidence="2 3" key="1">
    <citation type="submission" date="2019-02" db="EMBL/GenBank/DDBJ databases">
        <title>Pedobacter sp. nov., a novel speices isolated from soil of pinguins habitat in Antarcitica.</title>
        <authorList>
            <person name="He R.-H."/>
        </authorList>
    </citation>
    <scope>NUCLEOTIDE SEQUENCE [LARGE SCALE GENOMIC DNA]</scope>
    <source>
        <strain evidence="2 3">E01020</strain>
    </source>
</reference>
<sequence>MSISTTSIKRPVLAIVMNLMILLFGIIGYNFLGVREYPSIDPTVVSVRTSYPGANSDIIESQITEPLEKSINAIDGIRNISSSSNQGTSNITIEFNLGKNIEEAANDVRDKVSQASRTLPKDIDGLPVVSKADANSDAILSLTIQSDKRNTLELSDYAENVIADRIQTIPGVSSVQIWGQRKYAMRIWMDPNKLSSYGLTSQDLVTALDKENVELPSGKITGATTELTVKTLGKLTNEEQFNNLILRSDSNQVVKLKDVGYAILGPENEETILRESGKPMVAIAIIPQPGANYLDISNEFYKRFDKLKADIPKDINLKVALDNTKFIKQSITEVAETIGISLVLVILIIYLFFRDWGIAFRPLIDIPVSLVFTFFIMYIFGFSINVLSLLAIVLATGLVVDDGIVVTENIFKKVEEGMSPFEAAIKGSNEIFFAVISISVTLAAVFLPVIFLQGFVGRLFREFGVVIAAAVLISAFVSLTLTPMLNAYLMKKGGHKPSKFYNFTEPYFIKLNENYASNLNKFLNKRWLAIPIILFCMGLIFLFWNILPKETAPYDDRSSINITATTPEGSSFEYTDQFILKLNKLILDSVPEKNTNITITSPGFGGGSTNMGYVRMGLVDPSERERSQKDIADQLTKITKKFTDGKTIVSQQPTISVGRRGGLPISYIIQAQNFEKLREKIPIFMDAVSKDPTFSVSDVNLKFNKPEINLSIDRDKAKNLGLSIADIAQTLNLGLSGQRFSYFFMNGKQYQVIGQFDKGDRKDPMDLSSVYVKNDKGQLIQLDNVVTAKEESSPPQLYRNNRFISATVSAGLAPGKSIGEGIDAMNTISKKVLDESFSTDLSGESRDFQESSSNTLFAFGLAILLVYLILAAQFESFKDPVIIILTVPMAVAGAFLSLWLCGQSWNIFSQIGTIMLIGLVTKNGILIVEFANQLKEKGVAIPEAIREAAVSRLRPILMTSMAIAFGALPIALALGAAAKSRMSMGTVIVGGTLFSLVLTLFVIPAIYSYWAKPYKPNKELKNAHRFEQEALLTEE</sequence>
<dbReference type="InterPro" id="IPR001036">
    <property type="entry name" value="Acrflvin-R"/>
</dbReference>
<feature type="transmembrane region" description="Helical" evidence="1">
    <location>
        <begin position="463"/>
        <end position="489"/>
    </location>
</feature>
<dbReference type="FunFam" id="3.30.70.1430:FF:000001">
    <property type="entry name" value="Efflux pump membrane transporter"/>
    <property type="match status" value="1"/>
</dbReference>
<dbReference type="AlphaFoldDB" id="A0A4R5MHC6"/>
<dbReference type="PANTHER" id="PTHR32063:SF28">
    <property type="entry name" value="BLR2861 PROTEIN"/>
    <property type="match status" value="1"/>
</dbReference>
<accession>A0A4R5MHC6</accession>